<proteinExistence type="predicted"/>
<evidence type="ECO:0000313" key="3">
    <source>
        <dbReference type="Proteomes" id="UP001254257"/>
    </source>
</evidence>
<organism evidence="2 3">
    <name type="scientific">Bosea rubneri</name>
    <dbReference type="NCBI Taxonomy" id="3075434"/>
    <lineage>
        <taxon>Bacteria</taxon>
        <taxon>Pseudomonadati</taxon>
        <taxon>Pseudomonadota</taxon>
        <taxon>Alphaproteobacteria</taxon>
        <taxon>Hyphomicrobiales</taxon>
        <taxon>Boseaceae</taxon>
        <taxon>Bosea</taxon>
    </lineage>
</organism>
<comment type="caution">
    <text evidence="2">The sequence shown here is derived from an EMBL/GenBank/DDBJ whole genome shotgun (WGS) entry which is preliminary data.</text>
</comment>
<feature type="region of interest" description="Disordered" evidence="1">
    <location>
        <begin position="64"/>
        <end position="99"/>
    </location>
</feature>
<dbReference type="EMBL" id="JAWDID010000078">
    <property type="protein sequence ID" value="MDU0343640.1"/>
    <property type="molecule type" value="Genomic_DNA"/>
</dbReference>
<evidence type="ECO:0000313" key="2">
    <source>
        <dbReference type="EMBL" id="MDU0343640.1"/>
    </source>
</evidence>
<reference evidence="2 3" key="1">
    <citation type="submission" date="2023-09" db="EMBL/GenBank/DDBJ databases">
        <title>Whole genome shotgun sequencing (WGS) of Bosea sp. ZW T0_25, isolated from stored onions (Allium cepa).</title>
        <authorList>
            <person name="Stoll D.A."/>
            <person name="Huch M."/>
        </authorList>
    </citation>
    <scope>NUCLEOTIDE SEQUENCE [LARGE SCALE GENOMIC DNA]</scope>
    <source>
        <strain evidence="2 3">ZW T0_25</strain>
    </source>
</reference>
<name>A0ABU3SFS3_9HYPH</name>
<dbReference type="Proteomes" id="UP001254257">
    <property type="component" value="Unassembled WGS sequence"/>
</dbReference>
<protein>
    <submittedName>
        <fullName evidence="2">Uncharacterized protein</fullName>
    </submittedName>
</protein>
<sequence length="99" mass="10960">MTETKLTREFWADPSPNRDGWIARFQALGIGVRTVVIEGVVTKENSKPVAEIFPTKVEAELAAARAKDRAEDRGRQPLPRSAKVFGSTGQGRNRRARAI</sequence>
<evidence type="ECO:0000256" key="1">
    <source>
        <dbReference type="SAM" id="MobiDB-lite"/>
    </source>
</evidence>
<gene>
    <name evidence="2" type="ORF">RKE40_27455</name>
</gene>
<feature type="compositionally biased region" description="Basic and acidic residues" evidence="1">
    <location>
        <begin position="65"/>
        <end position="75"/>
    </location>
</feature>
<accession>A0ABU3SFS3</accession>
<keyword evidence="3" id="KW-1185">Reference proteome</keyword>
<dbReference type="RefSeq" id="WP_316021343.1">
    <property type="nucleotide sequence ID" value="NZ_JAWDID010000078.1"/>
</dbReference>